<name>A0A947CV90_HYDSH</name>
<dbReference type="Gene3D" id="3.40.309.10">
    <property type="entry name" value="Aldehyde Dehydrogenase, Chain A, domain 2"/>
    <property type="match status" value="1"/>
</dbReference>
<comment type="caution">
    <text evidence="1">The sequence shown here is derived from an EMBL/GenBank/DDBJ whole genome shotgun (WGS) entry which is preliminary data.</text>
</comment>
<accession>A0A947CV90</accession>
<organism evidence="1 2">
    <name type="scientific">Hydrogenibacillus schlegelii</name>
    <name type="common">Bacillus schlegelii</name>
    <dbReference type="NCBI Taxonomy" id="1484"/>
    <lineage>
        <taxon>Bacteria</taxon>
        <taxon>Bacillati</taxon>
        <taxon>Bacillota</taxon>
        <taxon>Bacilli</taxon>
        <taxon>Bacillales</taxon>
        <taxon>Bacillales Family X. Incertae Sedis</taxon>
        <taxon>Hydrogenibacillus</taxon>
    </lineage>
</organism>
<dbReference type="InterPro" id="IPR016161">
    <property type="entry name" value="Ald_DH/histidinol_DH"/>
</dbReference>
<gene>
    <name evidence="1" type="ORF">KM312_03155</name>
</gene>
<sequence>MAENKDAIIVEEPIALEGVTFAFGFQGQKCFACSRAIVVDGVYDRALKRPLRRPVIEARPGPSRGGAGRAFAFGFNEADWTGLMNYGKRGVGSSLADVVRSVVRENLHGESPVDLVNLNAAAGQRIAP</sequence>
<dbReference type="InterPro" id="IPR016163">
    <property type="entry name" value="Ald_DH_C"/>
</dbReference>
<evidence type="ECO:0000313" key="1">
    <source>
        <dbReference type="EMBL" id="MBT9281654.1"/>
    </source>
</evidence>
<evidence type="ECO:0000313" key="2">
    <source>
        <dbReference type="Proteomes" id="UP000748108"/>
    </source>
</evidence>
<dbReference type="GO" id="GO:0016620">
    <property type="term" value="F:oxidoreductase activity, acting on the aldehyde or oxo group of donors, NAD or NADP as acceptor"/>
    <property type="evidence" value="ECO:0007669"/>
    <property type="project" value="InterPro"/>
</dbReference>
<dbReference type="EMBL" id="JAHHQF010000040">
    <property type="protein sequence ID" value="MBT9281654.1"/>
    <property type="molecule type" value="Genomic_DNA"/>
</dbReference>
<dbReference type="AlphaFoldDB" id="A0A947CV90"/>
<dbReference type="SUPFAM" id="SSF53720">
    <property type="entry name" value="ALDH-like"/>
    <property type="match status" value="1"/>
</dbReference>
<proteinExistence type="predicted"/>
<dbReference type="Proteomes" id="UP000748108">
    <property type="component" value="Unassembled WGS sequence"/>
</dbReference>
<reference evidence="1" key="1">
    <citation type="journal article" date="2021" name="Microbiology">
        <title>Metagenomic Analysis of the Microbial Community in the Underground Coal Fire Area (Kemerovo Region, Russia) Revealed Predominance of Thermophilic Members of the Phyla Deinococcus-thermus, Aquificae, and Firmicutes.</title>
        <authorList>
            <person name="Kadnikov V."/>
            <person name="Mardanov A.V."/>
            <person name="Beletsky A.V."/>
            <person name="Karnachuk O.V."/>
            <person name="Ravin N.V."/>
        </authorList>
    </citation>
    <scope>NUCLEOTIDE SEQUENCE</scope>
    <source>
        <strain evidence="1">RBS10-49</strain>
    </source>
</reference>
<protein>
    <submittedName>
        <fullName evidence="1">Uncharacterized protein</fullName>
    </submittedName>
</protein>